<accession>A0ABU8GWB6</accession>
<evidence type="ECO:0000313" key="2">
    <source>
        <dbReference type="EMBL" id="MEI5617463.1"/>
    </source>
</evidence>
<reference evidence="2 3" key="1">
    <citation type="submission" date="2024-03" db="EMBL/GenBank/DDBJ databases">
        <title>First Report of Pectobacterium brasiliscabiei causing potato scab in china.</title>
        <authorList>
            <person name="Handique U."/>
        </authorList>
    </citation>
    <scope>NUCLEOTIDE SEQUENCE [LARGE SCALE GENOMIC DNA]</scope>
    <source>
        <strain evidence="2 3">ZRIMU1503</strain>
    </source>
</reference>
<sequence length="79" mass="8158">MRTGHSLVLNGGVAQFSVVSGNPDSRESELQLTLGANKTTINDKDIGGGVGGLFSARNDLEPSKRELGQLAAAMADAMN</sequence>
<name>A0ABU8GWB6_9ACTN</name>
<gene>
    <name evidence="2" type="ORF">WB403_51110</name>
</gene>
<evidence type="ECO:0000259" key="1">
    <source>
        <dbReference type="Pfam" id="PF22638"/>
    </source>
</evidence>
<dbReference type="EMBL" id="JBBAYM010000655">
    <property type="protein sequence ID" value="MEI5617463.1"/>
    <property type="molecule type" value="Genomic_DNA"/>
</dbReference>
<dbReference type="Pfam" id="PF22638">
    <property type="entry name" value="FlgK_D1"/>
    <property type="match status" value="1"/>
</dbReference>
<dbReference type="InterPro" id="IPR053927">
    <property type="entry name" value="FlgK_helical"/>
</dbReference>
<proteinExistence type="predicted"/>
<feature type="non-terminal residue" evidence="2">
    <location>
        <position position="79"/>
    </location>
</feature>
<comment type="caution">
    <text evidence="2">The sequence shown here is derived from an EMBL/GenBank/DDBJ whole genome shotgun (WGS) entry which is preliminary data.</text>
</comment>
<keyword evidence="3" id="KW-1185">Reference proteome</keyword>
<organism evidence="2 3">
    <name type="scientific">Streptomyces brasiliscabiei</name>
    <dbReference type="NCBI Taxonomy" id="2736302"/>
    <lineage>
        <taxon>Bacteria</taxon>
        <taxon>Bacillati</taxon>
        <taxon>Actinomycetota</taxon>
        <taxon>Actinomycetes</taxon>
        <taxon>Kitasatosporales</taxon>
        <taxon>Streptomycetaceae</taxon>
        <taxon>Streptomyces</taxon>
    </lineage>
</organism>
<dbReference type="Proteomes" id="UP001365781">
    <property type="component" value="Unassembled WGS sequence"/>
</dbReference>
<protein>
    <recommendedName>
        <fullName evidence="1">Flagellar hook-associated protein FlgK helical domain-containing protein</fullName>
    </recommendedName>
</protein>
<evidence type="ECO:0000313" key="3">
    <source>
        <dbReference type="Proteomes" id="UP001365781"/>
    </source>
</evidence>
<feature type="domain" description="Flagellar hook-associated protein FlgK helical" evidence="1">
    <location>
        <begin position="2"/>
        <end position="79"/>
    </location>
</feature>